<evidence type="ECO:0000256" key="1">
    <source>
        <dbReference type="SAM" id="MobiDB-lite"/>
    </source>
</evidence>
<feature type="transmembrane region" description="Helical" evidence="2">
    <location>
        <begin position="299"/>
        <end position="318"/>
    </location>
</feature>
<evidence type="ECO:0000313" key="5">
    <source>
        <dbReference type="Proteomes" id="UP000193920"/>
    </source>
</evidence>
<evidence type="ECO:0000313" key="4">
    <source>
        <dbReference type="EMBL" id="ORY57619.1"/>
    </source>
</evidence>
<feature type="compositionally biased region" description="Low complexity" evidence="1">
    <location>
        <begin position="33"/>
        <end position="46"/>
    </location>
</feature>
<feature type="chain" id="PRO_5012463390" evidence="3">
    <location>
        <begin position="24"/>
        <end position="333"/>
    </location>
</feature>
<feature type="compositionally biased region" description="Polar residues" evidence="1">
    <location>
        <begin position="80"/>
        <end position="89"/>
    </location>
</feature>
<protein>
    <submittedName>
        <fullName evidence="4">Uncharacterized protein</fullName>
    </submittedName>
</protein>
<feature type="region of interest" description="Disordered" evidence="1">
    <location>
        <begin position="33"/>
        <end position="171"/>
    </location>
</feature>
<feature type="compositionally biased region" description="Low complexity" evidence="1">
    <location>
        <begin position="159"/>
        <end position="171"/>
    </location>
</feature>
<dbReference type="Proteomes" id="UP000193920">
    <property type="component" value="Unassembled WGS sequence"/>
</dbReference>
<feature type="signal peptide" evidence="3">
    <location>
        <begin position="1"/>
        <end position="23"/>
    </location>
</feature>
<keyword evidence="2" id="KW-0472">Membrane</keyword>
<keyword evidence="2" id="KW-1133">Transmembrane helix</keyword>
<dbReference type="AlphaFoldDB" id="A0A1Y2DEF4"/>
<feature type="compositionally biased region" description="Pro residues" evidence="1">
    <location>
        <begin position="110"/>
        <end position="151"/>
    </location>
</feature>
<accession>A0A1Y2DEF4</accession>
<dbReference type="OrthoDB" id="2157301at2759"/>
<name>A0A1Y2DEF4_9FUNG</name>
<dbReference type="EMBL" id="MCOG01000069">
    <property type="protein sequence ID" value="ORY57619.1"/>
    <property type="molecule type" value="Genomic_DNA"/>
</dbReference>
<comment type="caution">
    <text evidence="4">The sequence shown here is derived from an EMBL/GenBank/DDBJ whole genome shotgun (WGS) entry which is preliminary data.</text>
</comment>
<keyword evidence="3" id="KW-0732">Signal</keyword>
<gene>
    <name evidence="4" type="ORF">LY90DRAFT_701604</name>
</gene>
<organism evidence="4 5">
    <name type="scientific">Neocallimastix californiae</name>
    <dbReference type="NCBI Taxonomy" id="1754190"/>
    <lineage>
        <taxon>Eukaryota</taxon>
        <taxon>Fungi</taxon>
        <taxon>Fungi incertae sedis</taxon>
        <taxon>Chytridiomycota</taxon>
        <taxon>Chytridiomycota incertae sedis</taxon>
        <taxon>Neocallimastigomycetes</taxon>
        <taxon>Neocallimastigales</taxon>
        <taxon>Neocallimastigaceae</taxon>
        <taxon>Neocallimastix</taxon>
    </lineage>
</organism>
<keyword evidence="2" id="KW-0812">Transmembrane</keyword>
<evidence type="ECO:0000256" key="3">
    <source>
        <dbReference type="SAM" id="SignalP"/>
    </source>
</evidence>
<proteinExistence type="predicted"/>
<keyword evidence="5" id="KW-1185">Reference proteome</keyword>
<sequence length="333" mass="36797">MKFIKYIFIISFLLNIEIYKIICKPYTSWETSSSWSSHTSSDGTVSLTTNEHSSSQVDGKTVSEVNKSNTTVTKPDGSVIYTSSDDNSQPEPPPKPKTKKTSAKSTPTYVPEPPSPPDPPVVPDPPAPEPPVIPDPPAPEPPVIPDPPEIPNSPEEDNTPTTTTTSEPSTDVVIDETITNVCAEQCLRIYSKCRYYGTLSSLNDVVLDAIYPPPTGSFGDCLCKSIQNHIGYYYECAKCLQSNSENSISSITDQSIKSSCQVFETNKKNTDYNTKVNKMEDVPEKKQEPKKTGINKTNLIIICTVLGVGLFSFIGYKITKYIKNKRRETLLMY</sequence>
<evidence type="ECO:0000256" key="2">
    <source>
        <dbReference type="SAM" id="Phobius"/>
    </source>
</evidence>
<reference evidence="4 5" key="1">
    <citation type="submission" date="2016-08" db="EMBL/GenBank/DDBJ databases">
        <title>A Parts List for Fungal Cellulosomes Revealed by Comparative Genomics.</title>
        <authorList>
            <consortium name="DOE Joint Genome Institute"/>
            <person name="Haitjema C.H."/>
            <person name="Gilmore S.P."/>
            <person name="Henske J.K."/>
            <person name="Solomon K.V."/>
            <person name="De Groot R."/>
            <person name="Kuo A."/>
            <person name="Mondo S.J."/>
            <person name="Salamov A.A."/>
            <person name="Labutti K."/>
            <person name="Zhao Z."/>
            <person name="Chiniquy J."/>
            <person name="Barry K."/>
            <person name="Brewer H.M."/>
            <person name="Purvine S.O."/>
            <person name="Wright A.T."/>
            <person name="Boxma B."/>
            <person name="Van Alen T."/>
            <person name="Hackstein J.H."/>
            <person name="Baker S.E."/>
            <person name="Grigoriev I.V."/>
            <person name="O'Malley M.A."/>
        </authorList>
    </citation>
    <scope>NUCLEOTIDE SEQUENCE [LARGE SCALE GENOMIC DNA]</scope>
    <source>
        <strain evidence="4 5">G1</strain>
    </source>
</reference>
<feature type="compositionally biased region" description="Polar residues" evidence="1">
    <location>
        <begin position="47"/>
        <end position="73"/>
    </location>
</feature>